<evidence type="ECO:0000313" key="7">
    <source>
        <dbReference type="EMBL" id="SON48392.1"/>
    </source>
</evidence>
<keyword evidence="5" id="KW-0812">Transmembrane</keyword>
<dbReference type="InterPro" id="IPR011990">
    <property type="entry name" value="TPR-like_helical_dom_sf"/>
</dbReference>
<keyword evidence="3 4" id="KW-0802">TPR repeat</keyword>
<keyword evidence="5" id="KW-0472">Membrane</keyword>
<evidence type="ECO:0000256" key="5">
    <source>
        <dbReference type="SAM" id="Phobius"/>
    </source>
</evidence>
<dbReference type="AlphaFoldDB" id="A0A2N8Z935"/>
<keyword evidence="5" id="KW-1133">Transmembrane helix</keyword>
<name>A0A2N8Z935_9VIBR</name>
<keyword evidence="8" id="KW-1185">Reference proteome</keyword>
<dbReference type="InterPro" id="IPR056413">
    <property type="entry name" value="TPR_CcmH_CycH"/>
</dbReference>
<dbReference type="PROSITE" id="PS50005">
    <property type="entry name" value="TPR"/>
    <property type="match status" value="1"/>
</dbReference>
<gene>
    <name evidence="7" type="ORF">VTAP4600_A0413</name>
</gene>
<proteinExistence type="predicted"/>
<dbReference type="PANTHER" id="PTHR47870">
    <property type="entry name" value="CYTOCHROME C-TYPE BIOGENESIS PROTEIN CCMH"/>
    <property type="match status" value="1"/>
</dbReference>
<sequence>MENLSFGLLLALIAFVVTLILALIYARKDNDAIDYRIPVTIAGTVSLLSLLLWLPLRPTAPVEAEGVKKVLTLNEKIYEVQSTLRDDPNDGQAWFELGQGYMAQNEFDSASTCFGYAIRLFESPKPTMFSAKASALYYVNKQLIDQEVQQLLDKALKLNPMDETALTLIANDHYLSFRFQQAIDTWQKILDSHKESIDRVSIIRSINQAKQQIQ</sequence>
<evidence type="ECO:0000256" key="2">
    <source>
        <dbReference type="ARBA" id="ARBA00022748"/>
    </source>
</evidence>
<dbReference type="PANTHER" id="PTHR47870:SF1">
    <property type="entry name" value="CYTOCHROME C-TYPE BIOGENESIS PROTEIN CCMH"/>
    <property type="match status" value="1"/>
</dbReference>
<dbReference type="GO" id="GO:0005886">
    <property type="term" value="C:plasma membrane"/>
    <property type="evidence" value="ECO:0007669"/>
    <property type="project" value="TreeGrafter"/>
</dbReference>
<accession>A0A2N8Z935</accession>
<dbReference type="Proteomes" id="UP000235828">
    <property type="component" value="Chromosome A"/>
</dbReference>
<feature type="transmembrane region" description="Helical" evidence="5">
    <location>
        <begin position="6"/>
        <end position="25"/>
    </location>
</feature>
<evidence type="ECO:0000256" key="1">
    <source>
        <dbReference type="ARBA" id="ARBA00022737"/>
    </source>
</evidence>
<feature type="domain" description="Cytochrome c-type biogenesis protein H TPR" evidence="6">
    <location>
        <begin position="82"/>
        <end position="193"/>
    </location>
</feature>
<protein>
    <recommendedName>
        <fullName evidence="6">Cytochrome c-type biogenesis protein H TPR domain-containing protein</fullName>
    </recommendedName>
</protein>
<dbReference type="InterPro" id="IPR051263">
    <property type="entry name" value="C-type_cytochrome_biogenesis"/>
</dbReference>
<dbReference type="KEGG" id="vta:A0413"/>
<dbReference type="SUPFAM" id="SSF48452">
    <property type="entry name" value="TPR-like"/>
    <property type="match status" value="1"/>
</dbReference>
<keyword evidence="2" id="KW-0201">Cytochrome c-type biogenesis</keyword>
<dbReference type="EMBL" id="LT960611">
    <property type="protein sequence ID" value="SON48392.1"/>
    <property type="molecule type" value="Genomic_DNA"/>
</dbReference>
<evidence type="ECO:0000256" key="4">
    <source>
        <dbReference type="PROSITE-ProRule" id="PRU00339"/>
    </source>
</evidence>
<dbReference type="Pfam" id="PF23914">
    <property type="entry name" value="TPR_CcmH_CycH"/>
    <property type="match status" value="1"/>
</dbReference>
<dbReference type="SMART" id="SM00028">
    <property type="entry name" value="TPR"/>
    <property type="match status" value="2"/>
</dbReference>
<feature type="transmembrane region" description="Helical" evidence="5">
    <location>
        <begin position="37"/>
        <end position="56"/>
    </location>
</feature>
<evidence type="ECO:0000259" key="6">
    <source>
        <dbReference type="Pfam" id="PF23914"/>
    </source>
</evidence>
<dbReference type="InterPro" id="IPR019734">
    <property type="entry name" value="TPR_rpt"/>
</dbReference>
<feature type="repeat" description="TPR" evidence="4">
    <location>
        <begin position="91"/>
        <end position="124"/>
    </location>
</feature>
<organism evidence="7 8">
    <name type="scientific">Vibrio tapetis subsp. tapetis</name>
    <dbReference type="NCBI Taxonomy" id="1671868"/>
    <lineage>
        <taxon>Bacteria</taxon>
        <taxon>Pseudomonadati</taxon>
        <taxon>Pseudomonadota</taxon>
        <taxon>Gammaproteobacteria</taxon>
        <taxon>Vibrionales</taxon>
        <taxon>Vibrionaceae</taxon>
        <taxon>Vibrio</taxon>
    </lineage>
</organism>
<dbReference type="Gene3D" id="1.25.40.10">
    <property type="entry name" value="Tetratricopeptide repeat domain"/>
    <property type="match status" value="1"/>
</dbReference>
<keyword evidence="1" id="KW-0677">Repeat</keyword>
<dbReference type="GO" id="GO:0017004">
    <property type="term" value="P:cytochrome complex assembly"/>
    <property type="evidence" value="ECO:0007669"/>
    <property type="project" value="UniProtKB-KW"/>
</dbReference>
<evidence type="ECO:0000256" key="3">
    <source>
        <dbReference type="ARBA" id="ARBA00022803"/>
    </source>
</evidence>
<reference evidence="7 8" key="1">
    <citation type="submission" date="2017-10" db="EMBL/GenBank/DDBJ databases">
        <authorList>
            <person name="Banno H."/>
            <person name="Chua N.-H."/>
        </authorList>
    </citation>
    <scope>NUCLEOTIDE SEQUENCE [LARGE SCALE GENOMIC DNA]</scope>
    <source>
        <strain evidence="7">Vibrio tapetis CECT4600</strain>
    </source>
</reference>
<evidence type="ECO:0000313" key="8">
    <source>
        <dbReference type="Proteomes" id="UP000235828"/>
    </source>
</evidence>